<organism evidence="2 3">
    <name type="scientific">Ceutorhynchus assimilis</name>
    <name type="common">cabbage seed weevil</name>
    <dbReference type="NCBI Taxonomy" id="467358"/>
    <lineage>
        <taxon>Eukaryota</taxon>
        <taxon>Metazoa</taxon>
        <taxon>Ecdysozoa</taxon>
        <taxon>Arthropoda</taxon>
        <taxon>Hexapoda</taxon>
        <taxon>Insecta</taxon>
        <taxon>Pterygota</taxon>
        <taxon>Neoptera</taxon>
        <taxon>Endopterygota</taxon>
        <taxon>Coleoptera</taxon>
        <taxon>Polyphaga</taxon>
        <taxon>Cucujiformia</taxon>
        <taxon>Curculionidae</taxon>
        <taxon>Ceutorhynchinae</taxon>
        <taxon>Ceutorhynchus</taxon>
    </lineage>
</organism>
<gene>
    <name evidence="2" type="ORF">CEUTPL_LOCUS2042</name>
</gene>
<feature type="domain" description="Myb/SANT-like DNA-binding" evidence="1">
    <location>
        <begin position="3"/>
        <end position="64"/>
    </location>
</feature>
<evidence type="ECO:0000313" key="2">
    <source>
        <dbReference type="EMBL" id="CAG9761337.1"/>
    </source>
</evidence>
<dbReference type="AlphaFoldDB" id="A0A9N9MD97"/>
<name>A0A9N9MD97_9CUCU</name>
<dbReference type="PANTHER" id="PTHR47595">
    <property type="entry name" value="HEAT SHOCK 70 KDA PROTEIN 14"/>
    <property type="match status" value="1"/>
</dbReference>
<dbReference type="InterPro" id="IPR044822">
    <property type="entry name" value="Myb_DNA-bind_4"/>
</dbReference>
<evidence type="ECO:0000313" key="3">
    <source>
        <dbReference type="Proteomes" id="UP001152799"/>
    </source>
</evidence>
<dbReference type="Pfam" id="PF13837">
    <property type="entry name" value="Myb_DNA-bind_4"/>
    <property type="match status" value="1"/>
</dbReference>
<dbReference type="EMBL" id="OU892286">
    <property type="protein sequence ID" value="CAG9761337.1"/>
    <property type="molecule type" value="Genomic_DNA"/>
</dbReference>
<dbReference type="Gene3D" id="1.10.10.60">
    <property type="entry name" value="Homeodomain-like"/>
    <property type="match status" value="1"/>
</dbReference>
<dbReference type="OrthoDB" id="6781290at2759"/>
<dbReference type="Proteomes" id="UP001152799">
    <property type="component" value="Chromosome 10"/>
</dbReference>
<keyword evidence="3" id="KW-1185">Reference proteome</keyword>
<evidence type="ECO:0000259" key="1">
    <source>
        <dbReference type="Pfam" id="PF13837"/>
    </source>
</evidence>
<protein>
    <recommendedName>
        <fullName evidence="1">Myb/SANT-like DNA-binding domain-containing protein</fullName>
    </recommendedName>
</protein>
<reference evidence="2" key="1">
    <citation type="submission" date="2022-01" db="EMBL/GenBank/DDBJ databases">
        <authorList>
            <person name="King R."/>
        </authorList>
    </citation>
    <scope>NUCLEOTIDE SEQUENCE</scope>
</reference>
<dbReference type="PANTHER" id="PTHR47595:SF1">
    <property type="entry name" value="MYB_SANT-LIKE DNA-BINDING DOMAIN-CONTAINING PROTEIN"/>
    <property type="match status" value="1"/>
</dbReference>
<proteinExistence type="predicted"/>
<accession>A0A9N9MD97</accession>
<sequence>MKTDKCWKIVVDELKEKGYVATIKQCRDKWKYLKERYTKKKDNMSTKSSGAELFRFEYFEEMDKFLGKNASIEPTALASSIKGMKRPLSEIENNDSILESGISEAETPKRIKKKKDPCCRIYF</sequence>